<keyword evidence="4" id="KW-1185">Reference proteome</keyword>
<proteinExistence type="predicted"/>
<feature type="region of interest" description="Disordered" evidence="1">
    <location>
        <begin position="17"/>
        <end position="79"/>
    </location>
</feature>
<dbReference type="Proteomes" id="UP001500221">
    <property type="component" value="Unassembled WGS sequence"/>
</dbReference>
<feature type="signal peptide" evidence="2">
    <location>
        <begin position="1"/>
        <end position="22"/>
    </location>
</feature>
<evidence type="ECO:0000256" key="1">
    <source>
        <dbReference type="SAM" id="MobiDB-lite"/>
    </source>
</evidence>
<reference evidence="4" key="1">
    <citation type="journal article" date="2019" name="Int. J. Syst. Evol. Microbiol.">
        <title>The Global Catalogue of Microorganisms (GCM) 10K type strain sequencing project: providing services to taxonomists for standard genome sequencing and annotation.</title>
        <authorList>
            <consortium name="The Broad Institute Genomics Platform"/>
            <consortium name="The Broad Institute Genome Sequencing Center for Infectious Disease"/>
            <person name="Wu L."/>
            <person name="Ma J."/>
        </authorList>
    </citation>
    <scope>NUCLEOTIDE SEQUENCE [LARGE SCALE GENOMIC DNA]</scope>
    <source>
        <strain evidence="4">JCM 18459</strain>
    </source>
</reference>
<dbReference type="PANTHER" id="PTHR10151">
    <property type="entry name" value="ECTONUCLEOTIDE PYROPHOSPHATASE/PHOSPHODIESTERASE"/>
    <property type="match status" value="1"/>
</dbReference>
<feature type="chain" id="PRO_5045790734" description="Alkaline phosphatase family protein" evidence="2">
    <location>
        <begin position="23"/>
        <end position="382"/>
    </location>
</feature>
<dbReference type="PANTHER" id="PTHR10151:SF120">
    <property type="entry name" value="BIS(5'-ADENOSYL)-TRIPHOSPHATASE"/>
    <property type="match status" value="1"/>
</dbReference>
<gene>
    <name evidence="3" type="ORF">GCM10023340_00240</name>
</gene>
<protein>
    <recommendedName>
        <fullName evidence="5">Alkaline phosphatase family protein</fullName>
    </recommendedName>
</protein>
<evidence type="ECO:0000313" key="3">
    <source>
        <dbReference type="EMBL" id="GAA5140310.1"/>
    </source>
</evidence>
<dbReference type="SUPFAM" id="SSF53649">
    <property type="entry name" value="Alkaline phosphatase-like"/>
    <property type="match status" value="1"/>
</dbReference>
<keyword evidence="2" id="KW-0732">Signal</keyword>
<dbReference type="RefSeq" id="WP_345452992.1">
    <property type="nucleotide sequence ID" value="NZ_BAABKG010000001.1"/>
</dbReference>
<dbReference type="InterPro" id="IPR017850">
    <property type="entry name" value="Alkaline_phosphatase_core_sf"/>
</dbReference>
<sequence length="382" mass="39177">MTRRAVALVAAGVLALAGCSGGDDGAGPAEPSSGAPDRTAATSAPATPERTGPTRPTEPTEPAEPTDPANPTRSPDPAEPADIEHVVAISVDGLTPDVLDVLGPDEVPALRRLLREGAGTLNARTELESTQTLPNHVGMVTGRPVDPAAGGHGVDWNDDRLRGTVQVAAGGPVASLFSVVDEAGGSSAVFTGKVKLGIFALSWPDAVDRSVVEPDTERLARLATRDLARRQPTVTFVHLAGPDEAGHAAGWLSPAYLDAVREADRVIGRLLRVVGDVPALRDRTAVVLTADHGGSGSRHRDPADPVNYTIPFVVAGPGVPAGDLYELSPGLADPGRGRPGYDAARPPVRSCDLADVALTLLRLPPVPDAGCDAAALMPLTTG</sequence>
<name>A0ABP9P415_9ACTN</name>
<dbReference type="EMBL" id="BAABKG010000001">
    <property type="protein sequence ID" value="GAA5140310.1"/>
    <property type="molecule type" value="Genomic_DNA"/>
</dbReference>
<evidence type="ECO:0008006" key="5">
    <source>
        <dbReference type="Google" id="ProtNLM"/>
    </source>
</evidence>
<dbReference type="Gene3D" id="3.40.720.10">
    <property type="entry name" value="Alkaline Phosphatase, subunit A"/>
    <property type="match status" value="1"/>
</dbReference>
<feature type="compositionally biased region" description="Low complexity" evidence="1">
    <location>
        <begin position="44"/>
        <end position="57"/>
    </location>
</feature>
<evidence type="ECO:0000313" key="4">
    <source>
        <dbReference type="Proteomes" id="UP001500221"/>
    </source>
</evidence>
<comment type="caution">
    <text evidence="3">The sequence shown here is derived from an EMBL/GenBank/DDBJ whole genome shotgun (WGS) entry which is preliminary data.</text>
</comment>
<dbReference type="InterPro" id="IPR002591">
    <property type="entry name" value="Phosphodiest/P_Trfase"/>
</dbReference>
<organism evidence="3 4">
    <name type="scientific">Nocardioides marinquilinus</name>
    <dbReference type="NCBI Taxonomy" id="1210400"/>
    <lineage>
        <taxon>Bacteria</taxon>
        <taxon>Bacillati</taxon>
        <taxon>Actinomycetota</taxon>
        <taxon>Actinomycetes</taxon>
        <taxon>Propionibacteriales</taxon>
        <taxon>Nocardioidaceae</taxon>
        <taxon>Nocardioides</taxon>
    </lineage>
</organism>
<dbReference type="Pfam" id="PF01663">
    <property type="entry name" value="Phosphodiest"/>
    <property type="match status" value="1"/>
</dbReference>
<evidence type="ECO:0000256" key="2">
    <source>
        <dbReference type="SAM" id="SignalP"/>
    </source>
</evidence>
<accession>A0ABP9P415</accession>